<dbReference type="InterPro" id="IPR009078">
    <property type="entry name" value="Ferritin-like_SF"/>
</dbReference>
<name>A0A2G7EME9_9EURO</name>
<keyword evidence="1" id="KW-0732">Signal</keyword>
<dbReference type="STRING" id="656916.A0A2G7EME9"/>
<dbReference type="Pfam" id="PF13668">
    <property type="entry name" value="Ferritin_2"/>
    <property type="match status" value="1"/>
</dbReference>
<dbReference type="SUPFAM" id="SSF47240">
    <property type="entry name" value="Ferritin-like"/>
    <property type="match status" value="1"/>
</dbReference>
<dbReference type="Proteomes" id="UP000231358">
    <property type="component" value="Unassembled WGS sequence"/>
</dbReference>
<reference evidence="2 3" key="1">
    <citation type="submission" date="2017-05" db="EMBL/GenBank/DDBJ databases">
        <title>Genome sequence for an aflatoxigenic pathogen of Argentinian peanut, Aspergillus arachidicola.</title>
        <authorList>
            <person name="Moore G."/>
            <person name="Beltz S.B."/>
            <person name="Mack B.M."/>
        </authorList>
    </citation>
    <scope>NUCLEOTIDE SEQUENCE [LARGE SCALE GENOMIC DNA]</scope>
    <source>
        <strain evidence="2 3">CBS 117610</strain>
    </source>
</reference>
<organism evidence="2 3">
    <name type="scientific">Aspergillus arachidicola</name>
    <dbReference type="NCBI Taxonomy" id="656916"/>
    <lineage>
        <taxon>Eukaryota</taxon>
        <taxon>Fungi</taxon>
        <taxon>Dikarya</taxon>
        <taxon>Ascomycota</taxon>
        <taxon>Pezizomycotina</taxon>
        <taxon>Eurotiomycetes</taxon>
        <taxon>Eurotiomycetidae</taxon>
        <taxon>Eurotiales</taxon>
        <taxon>Aspergillaceae</taxon>
        <taxon>Aspergillus</taxon>
        <taxon>Aspergillus subgen. Circumdati</taxon>
    </lineage>
</organism>
<accession>A0A2G7EME9</accession>
<protein>
    <recommendedName>
        <fullName evidence="4">Protein rds1</fullName>
    </recommendedName>
</protein>
<comment type="caution">
    <text evidence="2">The sequence shown here is derived from an EMBL/GenBank/DDBJ whole genome shotgun (WGS) entry which is preliminary data.</text>
</comment>
<gene>
    <name evidence="2" type="ORF">AARAC_002709</name>
</gene>
<dbReference type="AlphaFoldDB" id="A0A2G7EME9"/>
<evidence type="ECO:0000313" key="3">
    <source>
        <dbReference type="Proteomes" id="UP000231358"/>
    </source>
</evidence>
<feature type="chain" id="PRO_5013842447" description="Protein rds1" evidence="1">
    <location>
        <begin position="18"/>
        <end position="355"/>
    </location>
</feature>
<dbReference type="EMBL" id="NEXV01000720">
    <property type="protein sequence ID" value="PIG69554.1"/>
    <property type="molecule type" value="Genomic_DNA"/>
</dbReference>
<evidence type="ECO:0000313" key="2">
    <source>
        <dbReference type="EMBL" id="PIG69554.1"/>
    </source>
</evidence>
<sequence>MYLPLLPLALTILPAWSLPTKDKASAVPGESSLFTTYQGKQTPLASNYTKAILPTNPGPLQGDDLLFQNLLAAEWAIYSFYQQGVEAFTSESFTKLGLLNTTYERLVEIRDNEAGHIRIFQDEISNASVKPGPCTYNYGFAGSAQVYLALQVYLEVSSMAFLTGLVRQAEADDSKSALMAIGQIESRHNAWSLIDIYDVTPFSGPSDTIYPYPNHILELTNNFIVNGSCPSVNPVYPNPRPQLPTTNYVKNGTTATPGSKLQLVFEFSLTPPTHLPWFEEKDYWAVFYHGVNKVSVPFNPTTNTTVIPADFDVRAGVIILVIADEYDAPTQESVVSLPLILIEQPSALTLDFGEV</sequence>
<evidence type="ECO:0000256" key="1">
    <source>
        <dbReference type="SAM" id="SignalP"/>
    </source>
</evidence>
<feature type="signal peptide" evidence="1">
    <location>
        <begin position="1"/>
        <end position="17"/>
    </location>
</feature>
<proteinExistence type="predicted"/>
<evidence type="ECO:0008006" key="4">
    <source>
        <dbReference type="Google" id="ProtNLM"/>
    </source>
</evidence>
<keyword evidence="3" id="KW-1185">Reference proteome</keyword>